<evidence type="ECO:0000256" key="2">
    <source>
        <dbReference type="ARBA" id="ARBA00006484"/>
    </source>
</evidence>
<evidence type="ECO:0000256" key="5">
    <source>
        <dbReference type="ARBA" id="ARBA00023002"/>
    </source>
</evidence>
<dbReference type="GO" id="GO:0004757">
    <property type="term" value="F:sepiapterin reductase (NADP+) activity"/>
    <property type="evidence" value="ECO:0007669"/>
    <property type="project" value="TreeGrafter"/>
</dbReference>
<dbReference type="Pfam" id="PF00106">
    <property type="entry name" value="adh_short"/>
    <property type="match status" value="1"/>
</dbReference>
<dbReference type="Proteomes" id="UP000092024">
    <property type="component" value="Unassembled WGS sequence"/>
</dbReference>
<comment type="caution">
    <text evidence="6">The sequence shown here is derived from an EMBL/GenBank/DDBJ whole genome shotgun (WGS) entry which is preliminary data.</text>
</comment>
<dbReference type="Gene3D" id="3.40.50.720">
    <property type="entry name" value="NAD(P)-binding Rossmann-like Domain"/>
    <property type="match status" value="1"/>
</dbReference>
<dbReference type="STRING" id="1844972.A7K91_19670"/>
<evidence type="ECO:0000256" key="3">
    <source>
        <dbReference type="ARBA" id="ARBA00022490"/>
    </source>
</evidence>
<proteinExistence type="inferred from homology"/>
<organism evidence="6 7">
    <name type="scientific">Paenibacillus oryzae</name>
    <dbReference type="NCBI Taxonomy" id="1844972"/>
    <lineage>
        <taxon>Bacteria</taxon>
        <taxon>Bacillati</taxon>
        <taxon>Bacillota</taxon>
        <taxon>Bacilli</taxon>
        <taxon>Bacillales</taxon>
        <taxon>Paenibacillaceae</taxon>
        <taxon>Paenibacillus</taxon>
    </lineage>
</organism>
<dbReference type="NCBIfam" id="NF005381">
    <property type="entry name" value="PRK06924.1"/>
    <property type="match status" value="1"/>
</dbReference>
<dbReference type="AlphaFoldDB" id="A0A1A5YN31"/>
<evidence type="ECO:0000313" key="7">
    <source>
        <dbReference type="Proteomes" id="UP000092024"/>
    </source>
</evidence>
<evidence type="ECO:0000313" key="6">
    <source>
        <dbReference type="EMBL" id="OBR67011.1"/>
    </source>
</evidence>
<dbReference type="PANTHER" id="PTHR44085">
    <property type="entry name" value="SEPIAPTERIN REDUCTASE"/>
    <property type="match status" value="1"/>
</dbReference>
<sequence>MKHFIITGTSRGIGEALAQQLMSGDHAVYCISRSTNQQLAQLAQERGFSAAFISFDLNNVAGIESLFDDIFHGIRSDSEVKGIYMINNAGMLSPVAPIQQISAEAILENATINLLAPMVTTSNFIKHVQGWATDKRIMNISSASAKYLLPSQSCYSTSKAGLDTFSKSIHLEQSGKDHHVRIASVYPGMIDTALQAQIRTTSKADFPYVEQFVQLAQEGRLQTPEATAKQLITLLASENFGDSPLIEELQSN</sequence>
<evidence type="ECO:0000256" key="4">
    <source>
        <dbReference type="ARBA" id="ARBA00022857"/>
    </source>
</evidence>
<dbReference type="EMBL" id="LYPA01000041">
    <property type="protein sequence ID" value="OBR67011.1"/>
    <property type="molecule type" value="Genomic_DNA"/>
</dbReference>
<keyword evidence="3" id="KW-0963">Cytoplasm</keyword>
<dbReference type="InterPro" id="IPR020904">
    <property type="entry name" value="Sc_DH/Rdtase_CS"/>
</dbReference>
<dbReference type="OrthoDB" id="9794387at2"/>
<dbReference type="GO" id="GO:0006729">
    <property type="term" value="P:tetrahydrobiopterin biosynthetic process"/>
    <property type="evidence" value="ECO:0007669"/>
    <property type="project" value="TreeGrafter"/>
</dbReference>
<evidence type="ECO:0000256" key="1">
    <source>
        <dbReference type="ARBA" id="ARBA00004496"/>
    </source>
</evidence>
<accession>A0A1A5YN31</accession>
<keyword evidence="5" id="KW-0560">Oxidoreductase</keyword>
<dbReference type="GO" id="GO:0005737">
    <property type="term" value="C:cytoplasm"/>
    <property type="evidence" value="ECO:0007669"/>
    <property type="project" value="UniProtKB-SubCell"/>
</dbReference>
<dbReference type="RefSeq" id="WP_068680865.1">
    <property type="nucleotide sequence ID" value="NZ_LYPA01000041.1"/>
</dbReference>
<dbReference type="PROSITE" id="PS00061">
    <property type="entry name" value="ADH_SHORT"/>
    <property type="match status" value="1"/>
</dbReference>
<reference evidence="6 7" key="1">
    <citation type="submission" date="2016-05" db="EMBL/GenBank/DDBJ databases">
        <title>Paenibacillus oryzae. sp. nov., isolated from the rice root.</title>
        <authorList>
            <person name="Zhang J."/>
            <person name="Zhang X."/>
        </authorList>
    </citation>
    <scope>NUCLEOTIDE SEQUENCE [LARGE SCALE GENOMIC DNA]</scope>
    <source>
        <strain evidence="6 7">1DrF-4</strain>
    </source>
</reference>
<dbReference type="InterPro" id="IPR051721">
    <property type="entry name" value="Biopterin_syn/organic_redct"/>
</dbReference>
<protein>
    <submittedName>
        <fullName evidence="6">Short-chain dehydrogenase</fullName>
    </submittedName>
</protein>
<dbReference type="SUPFAM" id="SSF51735">
    <property type="entry name" value="NAD(P)-binding Rossmann-fold domains"/>
    <property type="match status" value="1"/>
</dbReference>
<keyword evidence="7" id="KW-1185">Reference proteome</keyword>
<gene>
    <name evidence="6" type="ORF">A7K91_19670</name>
</gene>
<dbReference type="InterPro" id="IPR002347">
    <property type="entry name" value="SDR_fam"/>
</dbReference>
<dbReference type="PRINTS" id="PR00081">
    <property type="entry name" value="GDHRDH"/>
</dbReference>
<name>A0A1A5YN31_9BACL</name>
<comment type="similarity">
    <text evidence="2">Belongs to the short-chain dehydrogenases/reductases (SDR) family.</text>
</comment>
<dbReference type="PANTHER" id="PTHR44085:SF2">
    <property type="entry name" value="SEPIAPTERIN REDUCTASE"/>
    <property type="match status" value="1"/>
</dbReference>
<keyword evidence="4" id="KW-0521">NADP</keyword>
<dbReference type="InterPro" id="IPR036291">
    <property type="entry name" value="NAD(P)-bd_dom_sf"/>
</dbReference>
<comment type="subcellular location">
    <subcellularLocation>
        <location evidence="1">Cytoplasm</location>
    </subcellularLocation>
</comment>